<gene>
    <name evidence="4" type="ORF">QEZ40_007020</name>
</gene>
<sequence>MVGGTAYGVYALVGDAGDGGAGDRATTNRAATAAKGSGPVTEKEAAATAKAFLAAWAAGDEATAAALTNNAQAAQTAVADYRAKAMVSKAVITPGATEGASVPFKVEAEVGQEGTAKPLVYDSRLTVVRGTESGKPLVDWQPSVIHPQLQKDEKLRAGTPASPPVKAVDRNGKELTPEQYPSLRPVLDSLRKTYGEKTGGTPGVELWIEPAAQDAPRRSLLTLVEGKPGEIRTVLDADVQAAAEKAVAQHPEASVVAVQPSTGDILAVANHRRDGFNAAMQGRRAPGSTMKIVTAAMLLEKGLVAADRPADCPQSVSWDGKVFHNLNNFSLKGQPFSTSFAKSCNTAFIGLIDEVHDNAALPRTAKEAFGIGLDWKTGIPSQDGSVPVTSGPAAAAEYIGQGAIQMNPLNVASITATARTGVFRQPVLVKASLDGRALAAAPRALAPGVSAQLVKMMKQAAGPGGTAAGAMSSVGGSDKGAKTGSAEVDGAAAPDSWFTGFRGDVAAAAMVEGGGHGGDSAGPIVATVLNAS</sequence>
<dbReference type="Gene3D" id="3.40.710.10">
    <property type="entry name" value="DD-peptidase/beta-lactamase superfamily"/>
    <property type="match status" value="1"/>
</dbReference>
<evidence type="ECO:0000256" key="1">
    <source>
        <dbReference type="SAM" id="MobiDB-lite"/>
    </source>
</evidence>
<name>A0ABT7GQ57_9ACTN</name>
<dbReference type="InterPro" id="IPR012338">
    <property type="entry name" value="Beta-lactam/transpept-like"/>
</dbReference>
<keyword evidence="5" id="KW-1185">Reference proteome</keyword>
<dbReference type="Pfam" id="PF05223">
    <property type="entry name" value="MecA_N"/>
    <property type="match status" value="1"/>
</dbReference>
<dbReference type="Pfam" id="PF00905">
    <property type="entry name" value="Transpeptidase"/>
    <property type="match status" value="1"/>
</dbReference>
<dbReference type="PANTHER" id="PTHR30627">
    <property type="entry name" value="PEPTIDOGLYCAN D,D-TRANSPEPTIDASE"/>
    <property type="match status" value="1"/>
</dbReference>
<evidence type="ECO:0000313" key="4">
    <source>
        <dbReference type="EMBL" id="MDK9495728.1"/>
    </source>
</evidence>
<feature type="domain" description="Penicillin-binding protein transpeptidase" evidence="2">
    <location>
        <begin position="254"/>
        <end position="529"/>
    </location>
</feature>
<dbReference type="PANTHER" id="PTHR30627:SF24">
    <property type="entry name" value="PENICILLIN-BINDING PROTEIN 4B"/>
    <property type="match status" value="1"/>
</dbReference>
<dbReference type="InterPro" id="IPR007887">
    <property type="entry name" value="MecA_N"/>
</dbReference>
<proteinExistence type="predicted"/>
<dbReference type="InterPro" id="IPR001460">
    <property type="entry name" value="PCN-bd_Tpept"/>
</dbReference>
<reference evidence="4 5" key="1">
    <citation type="submission" date="2023-05" db="EMBL/GenBank/DDBJ databases">
        <title>Sequencing and Assembly of Streptomyces sp. NP73.</title>
        <authorList>
            <person name="Konwar A.N."/>
            <person name="Saikia K."/>
            <person name="Thakur D."/>
        </authorList>
    </citation>
    <scope>NUCLEOTIDE SEQUENCE [LARGE SCALE GENOMIC DNA]</scope>
    <source>
        <strain evidence="4 5">NP73</strain>
    </source>
</reference>
<evidence type="ECO:0000259" key="3">
    <source>
        <dbReference type="Pfam" id="PF05223"/>
    </source>
</evidence>
<accession>A0ABT7GQ57</accession>
<dbReference type="EMBL" id="JASITI010000008">
    <property type="protein sequence ID" value="MDK9495728.1"/>
    <property type="molecule type" value="Genomic_DNA"/>
</dbReference>
<dbReference type="Proteomes" id="UP001223390">
    <property type="component" value="Unassembled WGS sequence"/>
</dbReference>
<comment type="caution">
    <text evidence="4">The sequence shown here is derived from an EMBL/GenBank/DDBJ whole genome shotgun (WGS) entry which is preliminary data.</text>
</comment>
<evidence type="ECO:0000313" key="5">
    <source>
        <dbReference type="Proteomes" id="UP001223390"/>
    </source>
</evidence>
<feature type="domain" description="NTF2-like N-terminal transpeptidase" evidence="3">
    <location>
        <begin position="45"/>
        <end position="152"/>
    </location>
</feature>
<evidence type="ECO:0000259" key="2">
    <source>
        <dbReference type="Pfam" id="PF00905"/>
    </source>
</evidence>
<organism evidence="4 5">
    <name type="scientific">Streptomyces katrae</name>
    <dbReference type="NCBI Taxonomy" id="68223"/>
    <lineage>
        <taxon>Bacteria</taxon>
        <taxon>Bacillati</taxon>
        <taxon>Actinomycetota</taxon>
        <taxon>Actinomycetes</taxon>
        <taxon>Kitasatosporales</taxon>
        <taxon>Streptomycetaceae</taxon>
        <taxon>Streptomyces</taxon>
    </lineage>
</organism>
<dbReference type="InterPro" id="IPR050515">
    <property type="entry name" value="Beta-lactam/transpept"/>
</dbReference>
<dbReference type="SUPFAM" id="SSF56601">
    <property type="entry name" value="beta-lactamase/transpeptidase-like"/>
    <property type="match status" value="1"/>
</dbReference>
<feature type="region of interest" description="Disordered" evidence="1">
    <location>
        <begin position="465"/>
        <end position="489"/>
    </location>
</feature>
<protein>
    <submittedName>
        <fullName evidence="4">Penicillin-binding transpeptidase domain-containing protein</fullName>
    </submittedName>
</protein>